<dbReference type="SUPFAM" id="SSF51735">
    <property type="entry name" value="NAD(P)-binding Rossmann-fold domains"/>
    <property type="match status" value="1"/>
</dbReference>
<dbReference type="AlphaFoldDB" id="A0A4C1VEZ9"/>
<reference evidence="2 3" key="1">
    <citation type="journal article" date="2019" name="Commun. Biol.">
        <title>The bagworm genome reveals a unique fibroin gene that provides high tensile strength.</title>
        <authorList>
            <person name="Kono N."/>
            <person name="Nakamura H."/>
            <person name="Ohtoshi R."/>
            <person name="Tomita M."/>
            <person name="Numata K."/>
            <person name="Arakawa K."/>
        </authorList>
    </citation>
    <scope>NUCLEOTIDE SEQUENCE [LARGE SCALE GENOMIC DNA]</scope>
</reference>
<dbReference type="GO" id="GO:0006693">
    <property type="term" value="P:prostaglandin metabolic process"/>
    <property type="evidence" value="ECO:0007669"/>
    <property type="project" value="TreeGrafter"/>
</dbReference>
<dbReference type="OrthoDB" id="809632at2759"/>
<dbReference type="Proteomes" id="UP000299102">
    <property type="component" value="Unassembled WGS sequence"/>
</dbReference>
<dbReference type="InterPro" id="IPR013149">
    <property type="entry name" value="ADH-like_C"/>
</dbReference>
<evidence type="ECO:0000313" key="3">
    <source>
        <dbReference type="Proteomes" id="UP000299102"/>
    </source>
</evidence>
<feature type="domain" description="Alcohol dehydrogenase-like C-terminal" evidence="1">
    <location>
        <begin position="11"/>
        <end position="94"/>
    </location>
</feature>
<dbReference type="GO" id="GO:0047522">
    <property type="term" value="F:15-oxoprostaglandin 13-reductase [NAD(P)+] activity"/>
    <property type="evidence" value="ECO:0007669"/>
    <property type="project" value="TreeGrafter"/>
</dbReference>
<dbReference type="InterPro" id="IPR045010">
    <property type="entry name" value="MDR_fam"/>
</dbReference>
<dbReference type="InterPro" id="IPR036291">
    <property type="entry name" value="NAD(P)-bd_dom_sf"/>
</dbReference>
<sequence length="96" mass="10706">MLIDHSIMIMHTVDLASALKEAAPKGVDCYFDNVGGEFSSTVIQHMNEFGRVSCCGSISSYNADPLQSPKVSILQPAMVFKQLKIEGFIVRRWQDR</sequence>
<evidence type="ECO:0000259" key="1">
    <source>
        <dbReference type="Pfam" id="PF00107"/>
    </source>
</evidence>
<dbReference type="EMBL" id="BGZK01000330">
    <property type="protein sequence ID" value="GBP37193.1"/>
    <property type="molecule type" value="Genomic_DNA"/>
</dbReference>
<evidence type="ECO:0000313" key="2">
    <source>
        <dbReference type="EMBL" id="GBP37193.1"/>
    </source>
</evidence>
<proteinExistence type="predicted"/>
<comment type="caution">
    <text evidence="2">The sequence shown here is derived from an EMBL/GenBank/DDBJ whole genome shotgun (WGS) entry which is preliminary data.</text>
</comment>
<name>A0A4C1VEZ9_EUMVA</name>
<organism evidence="2 3">
    <name type="scientific">Eumeta variegata</name>
    <name type="common">Bagworm moth</name>
    <name type="synonym">Eumeta japonica</name>
    <dbReference type="NCBI Taxonomy" id="151549"/>
    <lineage>
        <taxon>Eukaryota</taxon>
        <taxon>Metazoa</taxon>
        <taxon>Ecdysozoa</taxon>
        <taxon>Arthropoda</taxon>
        <taxon>Hexapoda</taxon>
        <taxon>Insecta</taxon>
        <taxon>Pterygota</taxon>
        <taxon>Neoptera</taxon>
        <taxon>Endopterygota</taxon>
        <taxon>Lepidoptera</taxon>
        <taxon>Glossata</taxon>
        <taxon>Ditrysia</taxon>
        <taxon>Tineoidea</taxon>
        <taxon>Psychidae</taxon>
        <taxon>Oiketicinae</taxon>
        <taxon>Eumeta</taxon>
    </lineage>
</organism>
<dbReference type="PANTHER" id="PTHR43205:SF7">
    <property type="entry name" value="PROSTAGLANDIN REDUCTASE 1"/>
    <property type="match status" value="1"/>
</dbReference>
<protein>
    <submittedName>
        <fullName evidence="2">Prostaglandin reductase 1</fullName>
    </submittedName>
</protein>
<dbReference type="PANTHER" id="PTHR43205">
    <property type="entry name" value="PROSTAGLANDIN REDUCTASE"/>
    <property type="match status" value="1"/>
</dbReference>
<dbReference type="Pfam" id="PF00107">
    <property type="entry name" value="ADH_zinc_N"/>
    <property type="match status" value="1"/>
</dbReference>
<accession>A0A4C1VEZ9</accession>
<keyword evidence="3" id="KW-1185">Reference proteome</keyword>
<dbReference type="Gene3D" id="3.40.50.720">
    <property type="entry name" value="NAD(P)-binding Rossmann-like Domain"/>
    <property type="match status" value="1"/>
</dbReference>
<gene>
    <name evidence="2" type="primary">PTGR1</name>
    <name evidence="2" type="ORF">EVAR_31124_1</name>
</gene>